<dbReference type="WBParaSite" id="PTRK_0000979000.1">
    <property type="protein sequence ID" value="PTRK_0000979000.1"/>
    <property type="gene ID" value="PTRK_0000979000"/>
</dbReference>
<dbReference type="SMART" id="SM01065">
    <property type="entry name" value="CBM_2"/>
    <property type="match status" value="1"/>
</dbReference>
<protein>
    <submittedName>
        <fullName evidence="6">Glycerophosphocholine phosphodiesterase GPCPD1</fullName>
    </submittedName>
</protein>
<dbReference type="InterPro" id="IPR013783">
    <property type="entry name" value="Ig-like_fold"/>
</dbReference>
<accession>A0A0N4ZMM3</accession>
<feature type="compositionally biased region" description="Basic and acidic residues" evidence="2">
    <location>
        <begin position="759"/>
        <end position="773"/>
    </location>
</feature>
<feature type="compositionally biased region" description="Polar residues" evidence="2">
    <location>
        <begin position="774"/>
        <end position="792"/>
    </location>
</feature>
<dbReference type="SUPFAM" id="SSF51695">
    <property type="entry name" value="PLC-like phosphodiesterases"/>
    <property type="match status" value="1"/>
</dbReference>
<dbReference type="Pfam" id="PF03009">
    <property type="entry name" value="GDPD"/>
    <property type="match status" value="1"/>
</dbReference>
<dbReference type="Gene3D" id="2.60.40.10">
    <property type="entry name" value="Immunoglobulins"/>
    <property type="match status" value="1"/>
</dbReference>
<dbReference type="GO" id="GO:2001070">
    <property type="term" value="F:starch binding"/>
    <property type="evidence" value="ECO:0007669"/>
    <property type="project" value="InterPro"/>
</dbReference>
<feature type="domain" description="GP-PDE" evidence="4">
    <location>
        <begin position="358"/>
        <end position="690"/>
    </location>
</feature>
<name>A0A0N4ZMM3_PARTI</name>
<evidence type="ECO:0000256" key="2">
    <source>
        <dbReference type="SAM" id="MobiDB-lite"/>
    </source>
</evidence>
<sequence>MSLEGSPTVPGKVKLYFTVSVPGGTKPYEKLFVVGSATDLGIWDPNKALELIPCSENNEVWKGTIATSLKKVEFRYFIGYYMEKECYHKSGEEKILIISQWETFLKPRAVMLQVESNLKNGVCREKVNDEFGFHAGRSRISHGWLHDKHQNEILLRIGGNPLVFFKGNKVVEDTFRIKVTPLDVRYKSYGEESDDDTATEVDGKQDQDNGIGNCVLPSFSETDIAPLSKENPIYKRQHEYGEKFKKGVDYFMFRTQSVSIEHLGFCIEIFVEKTCKDSGKPYYSKKCTAFAFPSSLPDTSGKTQIPLMSKNAEPIGKIEIDYLFVKPLQKLSLLECLSMEKTYIRHWKKRSTVEVGHRGMGDSYTKHTAARENTIHSLNYAAENGADMVEFDVQLTKDKQAVIFHDFHVLVSVAKKNGRNNVNQEQNVEGLKVTDSRSSINSDDSRKSSNDSQVSGVSEQGTDMYELAVKDLTLQQLKLLHLDHVKHKTMNWDKASRVTSDINECSSRHSFPTLVEALTMVDSGVGFNIEVKYPIIQIDGVHECSNYFERNEFVDIILTDVLTYAGNRRIVFSSFDPDTCLMISLKQNKYPVLFLSVGNDTKYMVYKDERTHSSMNAVHFIAGTNLLGVNFHSEDVLKDQSSIEAAKKYGLVIFVWGDELNDKKHVEYFKKVLKVDGIIYDRIGEDETRKNIFTVEKEMRRALFDRITTGKIDSPEKTPQKGIKSLQKFCSITLGDPIYDVDEYKSHRKQRAWSPDTFQHQKDQRHREGKEYRGSNSLSYNNRKLSYSKESS</sequence>
<dbReference type="InterPro" id="IPR030395">
    <property type="entry name" value="GP_PDE_dom"/>
</dbReference>
<dbReference type="AlphaFoldDB" id="A0A0N4ZMM3"/>
<evidence type="ECO:0000259" key="3">
    <source>
        <dbReference type="PROSITE" id="PS51166"/>
    </source>
</evidence>
<dbReference type="Proteomes" id="UP000038045">
    <property type="component" value="Unplaced"/>
</dbReference>
<dbReference type="GO" id="GO:0047389">
    <property type="term" value="F:glycerophosphocholine phosphodiesterase activity"/>
    <property type="evidence" value="ECO:0007669"/>
    <property type="project" value="TreeGrafter"/>
</dbReference>
<dbReference type="PANTHER" id="PTHR22958">
    <property type="entry name" value="GLYCEROPHOSPHORYL DIESTER PHOSPHODIESTERASE"/>
    <property type="match status" value="1"/>
</dbReference>
<dbReference type="Pfam" id="PF00686">
    <property type="entry name" value="CBM_20"/>
    <property type="match status" value="1"/>
</dbReference>
<reference evidence="6" key="1">
    <citation type="submission" date="2017-02" db="UniProtKB">
        <authorList>
            <consortium name="WormBaseParasite"/>
        </authorList>
    </citation>
    <scope>IDENTIFICATION</scope>
</reference>
<keyword evidence="1" id="KW-0378">Hydrolase</keyword>
<dbReference type="GO" id="GO:0046475">
    <property type="term" value="P:glycerophospholipid catabolic process"/>
    <property type="evidence" value="ECO:0007669"/>
    <property type="project" value="TreeGrafter"/>
</dbReference>
<dbReference type="SUPFAM" id="SSF49452">
    <property type="entry name" value="Starch-binding domain-like"/>
    <property type="match status" value="1"/>
</dbReference>
<dbReference type="STRING" id="131310.A0A0N4ZMM3"/>
<dbReference type="InterPro" id="IPR057506">
    <property type="entry name" value="C2_GPCPD1"/>
</dbReference>
<evidence type="ECO:0000313" key="6">
    <source>
        <dbReference type="WBParaSite" id="PTRK_0000979000.1"/>
    </source>
</evidence>
<feature type="domain" description="CBM20" evidence="3">
    <location>
        <begin position="7"/>
        <end position="133"/>
    </location>
</feature>
<evidence type="ECO:0000256" key="1">
    <source>
        <dbReference type="ARBA" id="ARBA00022801"/>
    </source>
</evidence>
<keyword evidence="5" id="KW-1185">Reference proteome</keyword>
<dbReference type="InterPro" id="IPR002044">
    <property type="entry name" value="CBM20"/>
</dbReference>
<dbReference type="Pfam" id="PF25329">
    <property type="entry name" value="C2_GDE1"/>
    <property type="match status" value="1"/>
</dbReference>
<dbReference type="PROSITE" id="PS51704">
    <property type="entry name" value="GP_PDE"/>
    <property type="match status" value="1"/>
</dbReference>
<organism evidence="5 6">
    <name type="scientific">Parastrongyloides trichosuri</name>
    <name type="common">Possum-specific nematode worm</name>
    <dbReference type="NCBI Taxonomy" id="131310"/>
    <lineage>
        <taxon>Eukaryota</taxon>
        <taxon>Metazoa</taxon>
        <taxon>Ecdysozoa</taxon>
        <taxon>Nematoda</taxon>
        <taxon>Chromadorea</taxon>
        <taxon>Rhabditida</taxon>
        <taxon>Tylenchina</taxon>
        <taxon>Panagrolaimomorpha</taxon>
        <taxon>Strongyloidoidea</taxon>
        <taxon>Strongyloididae</taxon>
        <taxon>Parastrongyloides</taxon>
    </lineage>
</organism>
<evidence type="ECO:0000259" key="4">
    <source>
        <dbReference type="PROSITE" id="PS51704"/>
    </source>
</evidence>
<dbReference type="InterPro" id="IPR051578">
    <property type="entry name" value="GDPD"/>
</dbReference>
<dbReference type="InterPro" id="IPR017946">
    <property type="entry name" value="PLC-like_Pdiesterase_TIM-brl"/>
</dbReference>
<feature type="region of interest" description="Disordered" evidence="2">
    <location>
        <begin position="421"/>
        <end position="458"/>
    </location>
</feature>
<proteinExistence type="predicted"/>
<feature type="region of interest" description="Disordered" evidence="2">
    <location>
        <begin position="750"/>
        <end position="792"/>
    </location>
</feature>
<dbReference type="Gene3D" id="3.20.20.190">
    <property type="entry name" value="Phosphatidylinositol (PI) phosphodiesterase"/>
    <property type="match status" value="1"/>
</dbReference>
<dbReference type="PANTHER" id="PTHR22958:SF1">
    <property type="entry name" value="GLYCEROPHOSPHOCHOLINE PHOSPHODIESTERASE GPCPD1"/>
    <property type="match status" value="1"/>
</dbReference>
<dbReference type="PROSITE" id="PS51166">
    <property type="entry name" value="CBM20"/>
    <property type="match status" value="1"/>
</dbReference>
<evidence type="ECO:0000313" key="5">
    <source>
        <dbReference type="Proteomes" id="UP000038045"/>
    </source>
</evidence>
<dbReference type="InterPro" id="IPR013784">
    <property type="entry name" value="Carb-bd-like_fold"/>
</dbReference>